<feature type="compositionally biased region" description="Basic residues" evidence="11">
    <location>
        <begin position="224"/>
        <end position="240"/>
    </location>
</feature>
<feature type="transmembrane region" description="Helical" evidence="12">
    <location>
        <begin position="131"/>
        <end position="157"/>
    </location>
</feature>
<sequence>MGEVFITWQEVTILLLKIIGCGCIILMAIFGNLLIIISVYRHQRLRITTNYFVVSLACADILVALFAMTFKASVAITGKWFLGKLVCDFWNSCDVLFSTASIMHLCCISVDRYYAIIKPLDYPMKITNRAVAIMLAVVWVSSTLISFVPIFTGLYTTSEHINYQKTHPDECSFKVNLPYSLISSSVSFWIPCTVMCVTYWRIYVEATKQEKMLYKHTQMIPKVQKSHHHHHHQHHHHHHQQQQQQQQQQHTQNTTGASTGSASGPPGNNSNNINNNNNNSSNSNNNNVTCESSSIPLETGNGSSSSGSHITVHAPPHRNSHGDDTESGQSTPTKRCINKMKREHKAAKTLGIIMGAFIACWLPFFVTYVTTSVCGDSCVDFPDIVVDTLFWVGYFNSAINPVIYAYFNREFREAFKETIQNVFCCCLQVECLQGPRNNSAIHFNCTYRSTQDIGLVENKYVKD</sequence>
<keyword evidence="7 12" id="KW-0472">Membrane</keyword>
<dbReference type="PRINTS" id="PR01102">
    <property type="entry name" value="5HT6RECEPTR"/>
</dbReference>
<evidence type="ECO:0000256" key="10">
    <source>
        <dbReference type="RuleBase" id="RU000688"/>
    </source>
</evidence>
<feature type="transmembrane region" description="Helical" evidence="12">
    <location>
        <begin position="89"/>
        <end position="110"/>
    </location>
</feature>
<feature type="region of interest" description="Disordered" evidence="11">
    <location>
        <begin position="221"/>
        <end position="335"/>
    </location>
</feature>
<dbReference type="GO" id="GO:0071880">
    <property type="term" value="P:adenylate cyclase-activating adrenergic receptor signaling pathway"/>
    <property type="evidence" value="ECO:0007669"/>
    <property type="project" value="TreeGrafter"/>
</dbReference>
<dbReference type="STRING" id="32264.T1KBR1"/>
<dbReference type="GO" id="GO:0005886">
    <property type="term" value="C:plasma membrane"/>
    <property type="evidence" value="ECO:0007669"/>
    <property type="project" value="UniProtKB-SubCell"/>
</dbReference>
<feature type="compositionally biased region" description="Low complexity" evidence="11">
    <location>
        <begin position="241"/>
        <end position="287"/>
    </location>
</feature>
<evidence type="ECO:0000313" key="15">
    <source>
        <dbReference type="Proteomes" id="UP000015104"/>
    </source>
</evidence>
<evidence type="ECO:0000256" key="4">
    <source>
        <dbReference type="ARBA" id="ARBA00022692"/>
    </source>
</evidence>
<reference evidence="15" key="1">
    <citation type="submission" date="2011-08" db="EMBL/GenBank/DDBJ databases">
        <authorList>
            <person name="Rombauts S."/>
        </authorList>
    </citation>
    <scope>NUCLEOTIDE SEQUENCE</scope>
    <source>
        <strain evidence="15">London</strain>
    </source>
</reference>
<evidence type="ECO:0000256" key="12">
    <source>
        <dbReference type="SAM" id="Phobius"/>
    </source>
</evidence>
<dbReference type="CDD" id="cd15066">
    <property type="entry name" value="7tmA_DmOct-betaAR-like"/>
    <property type="match status" value="1"/>
</dbReference>
<protein>
    <recommendedName>
        <fullName evidence="13">G-protein coupled receptors family 1 profile domain-containing protein</fullName>
    </recommendedName>
</protein>
<accession>T1KBR1</accession>
<dbReference type="PANTHER" id="PTHR24248:SF66">
    <property type="entry name" value="OCTOPAMINE RECEPTOR BETA-3R"/>
    <property type="match status" value="1"/>
</dbReference>
<proteinExistence type="inferred from homology"/>
<keyword evidence="5 12" id="KW-1133">Transmembrane helix</keyword>
<keyword evidence="3" id="KW-1003">Cell membrane</keyword>
<dbReference type="EMBL" id="CAEY01001954">
    <property type="status" value="NOT_ANNOTATED_CDS"/>
    <property type="molecule type" value="Genomic_DNA"/>
</dbReference>
<comment type="similarity">
    <text evidence="2 10">Belongs to the G-protein coupled receptor 1 family.</text>
</comment>
<dbReference type="SUPFAM" id="SSF81321">
    <property type="entry name" value="Family A G protein-coupled receptor-like"/>
    <property type="match status" value="1"/>
</dbReference>
<dbReference type="InterPro" id="IPR000276">
    <property type="entry name" value="GPCR_Rhodpsn"/>
</dbReference>
<feature type="domain" description="G-protein coupled receptors family 1 profile" evidence="13">
    <location>
        <begin position="31"/>
        <end position="404"/>
    </location>
</feature>
<dbReference type="Gene3D" id="1.20.1070.10">
    <property type="entry name" value="Rhodopsin 7-helix transmembrane proteins"/>
    <property type="match status" value="2"/>
</dbReference>
<evidence type="ECO:0000256" key="3">
    <source>
        <dbReference type="ARBA" id="ARBA00022475"/>
    </source>
</evidence>
<keyword evidence="8 10" id="KW-0675">Receptor</keyword>
<evidence type="ECO:0000313" key="14">
    <source>
        <dbReference type="EnsemblMetazoa" id="tetur08g04980.1"/>
    </source>
</evidence>
<name>T1KBR1_TETUR</name>
<dbReference type="PRINTS" id="PR00237">
    <property type="entry name" value="GPCRRHODOPSN"/>
</dbReference>
<dbReference type="AlphaFoldDB" id="T1KBR1"/>
<evidence type="ECO:0000256" key="6">
    <source>
        <dbReference type="ARBA" id="ARBA00023040"/>
    </source>
</evidence>
<dbReference type="Proteomes" id="UP000015104">
    <property type="component" value="Unassembled WGS sequence"/>
</dbReference>
<evidence type="ECO:0000256" key="11">
    <source>
        <dbReference type="SAM" id="MobiDB-lite"/>
    </source>
</evidence>
<dbReference type="HOGENOM" id="CLU_009579_11_0_1"/>
<feature type="transmembrane region" description="Helical" evidence="12">
    <location>
        <begin position="349"/>
        <end position="369"/>
    </location>
</feature>
<dbReference type="PROSITE" id="PS00237">
    <property type="entry name" value="G_PROTEIN_RECEP_F1_1"/>
    <property type="match status" value="1"/>
</dbReference>
<keyword evidence="9 10" id="KW-0807">Transducer</keyword>
<evidence type="ECO:0000259" key="13">
    <source>
        <dbReference type="PROSITE" id="PS50262"/>
    </source>
</evidence>
<dbReference type="GO" id="GO:0043410">
    <property type="term" value="P:positive regulation of MAPK cascade"/>
    <property type="evidence" value="ECO:0007669"/>
    <property type="project" value="TreeGrafter"/>
</dbReference>
<comment type="subcellular location">
    <subcellularLocation>
        <location evidence="1">Cell membrane</location>
        <topology evidence="1">Multi-pass membrane protein</topology>
    </subcellularLocation>
</comment>
<evidence type="ECO:0000256" key="5">
    <source>
        <dbReference type="ARBA" id="ARBA00022989"/>
    </source>
</evidence>
<dbReference type="EnsemblMetazoa" id="tetur08g04980.1">
    <property type="protein sequence ID" value="tetur08g04980.1"/>
    <property type="gene ID" value="tetur08g04980"/>
</dbReference>
<dbReference type="SMART" id="SM01381">
    <property type="entry name" value="7TM_GPCR_Srsx"/>
    <property type="match status" value="1"/>
</dbReference>
<keyword evidence="15" id="KW-1185">Reference proteome</keyword>
<dbReference type="PROSITE" id="PS50262">
    <property type="entry name" value="G_PROTEIN_RECEP_F1_2"/>
    <property type="match status" value="1"/>
</dbReference>
<feature type="transmembrane region" description="Helical" evidence="12">
    <location>
        <begin position="51"/>
        <end position="69"/>
    </location>
</feature>
<keyword evidence="6 10" id="KW-0297">G-protein coupled receptor</keyword>
<keyword evidence="4 10" id="KW-0812">Transmembrane</keyword>
<evidence type="ECO:0000256" key="7">
    <source>
        <dbReference type="ARBA" id="ARBA00023136"/>
    </source>
</evidence>
<feature type="transmembrane region" description="Helical" evidence="12">
    <location>
        <begin position="12"/>
        <end position="39"/>
    </location>
</feature>
<feature type="compositionally biased region" description="Polar residues" evidence="11">
    <location>
        <begin position="288"/>
        <end position="309"/>
    </location>
</feature>
<dbReference type="eggNOG" id="KOG3656">
    <property type="taxonomic scope" value="Eukaryota"/>
</dbReference>
<dbReference type="GO" id="GO:0004989">
    <property type="term" value="F:octopamine receptor activity"/>
    <property type="evidence" value="ECO:0007669"/>
    <property type="project" value="TreeGrafter"/>
</dbReference>
<evidence type="ECO:0000256" key="2">
    <source>
        <dbReference type="ARBA" id="ARBA00010663"/>
    </source>
</evidence>
<dbReference type="PANTHER" id="PTHR24248">
    <property type="entry name" value="ADRENERGIC RECEPTOR-RELATED G-PROTEIN COUPLED RECEPTOR"/>
    <property type="match status" value="1"/>
</dbReference>
<organism evidence="14 15">
    <name type="scientific">Tetranychus urticae</name>
    <name type="common">Two-spotted spider mite</name>
    <dbReference type="NCBI Taxonomy" id="32264"/>
    <lineage>
        <taxon>Eukaryota</taxon>
        <taxon>Metazoa</taxon>
        <taxon>Ecdysozoa</taxon>
        <taxon>Arthropoda</taxon>
        <taxon>Chelicerata</taxon>
        <taxon>Arachnida</taxon>
        <taxon>Acari</taxon>
        <taxon>Acariformes</taxon>
        <taxon>Trombidiformes</taxon>
        <taxon>Prostigmata</taxon>
        <taxon>Eleutherengona</taxon>
        <taxon>Raphignathae</taxon>
        <taxon>Tetranychoidea</taxon>
        <taxon>Tetranychidae</taxon>
        <taxon>Tetranychus</taxon>
    </lineage>
</organism>
<evidence type="ECO:0000256" key="9">
    <source>
        <dbReference type="ARBA" id="ARBA00023224"/>
    </source>
</evidence>
<dbReference type="InterPro" id="IPR017452">
    <property type="entry name" value="GPCR_Rhodpsn_7TM"/>
</dbReference>
<evidence type="ECO:0000256" key="1">
    <source>
        <dbReference type="ARBA" id="ARBA00004651"/>
    </source>
</evidence>
<feature type="transmembrane region" description="Helical" evidence="12">
    <location>
        <begin position="389"/>
        <end position="407"/>
    </location>
</feature>
<evidence type="ECO:0000256" key="8">
    <source>
        <dbReference type="ARBA" id="ARBA00023170"/>
    </source>
</evidence>
<feature type="transmembrane region" description="Helical" evidence="12">
    <location>
        <begin position="177"/>
        <end position="202"/>
    </location>
</feature>
<reference evidence="14" key="2">
    <citation type="submission" date="2015-06" db="UniProtKB">
        <authorList>
            <consortium name="EnsemblMetazoa"/>
        </authorList>
    </citation>
    <scope>IDENTIFICATION</scope>
</reference>
<dbReference type="Pfam" id="PF00001">
    <property type="entry name" value="7tm_1"/>
    <property type="match status" value="1"/>
</dbReference>